<evidence type="ECO:0000256" key="3">
    <source>
        <dbReference type="ARBA" id="ARBA00006692"/>
    </source>
</evidence>
<feature type="compositionally biased region" description="Basic and acidic residues" evidence="21">
    <location>
        <begin position="705"/>
        <end position="714"/>
    </location>
</feature>
<evidence type="ECO:0000256" key="6">
    <source>
        <dbReference type="ARBA" id="ARBA00022527"/>
    </source>
</evidence>
<comment type="similarity">
    <text evidence="3">Belongs to the protein kinase superfamily. CAMK Ser/Thr protein kinase family.</text>
</comment>
<comment type="subcellular location">
    <subcellularLocation>
        <location evidence="2">Nucleus</location>
    </subcellularLocation>
</comment>
<dbReference type="SUPFAM" id="SSF56112">
    <property type="entry name" value="Protein kinase-like (PK-like)"/>
    <property type="match status" value="1"/>
</dbReference>
<feature type="region of interest" description="Disordered" evidence="21">
    <location>
        <begin position="464"/>
        <end position="734"/>
    </location>
</feature>
<dbReference type="GO" id="GO:0046872">
    <property type="term" value="F:metal ion binding"/>
    <property type="evidence" value="ECO:0007669"/>
    <property type="project" value="UniProtKB-KW"/>
</dbReference>
<dbReference type="Pfam" id="PF00069">
    <property type="entry name" value="Pkinase"/>
    <property type="match status" value="1"/>
</dbReference>
<keyword evidence="14" id="KW-0539">Nucleus</keyword>
<keyword evidence="8" id="KW-0808">Transferase</keyword>
<evidence type="ECO:0000256" key="2">
    <source>
        <dbReference type="ARBA" id="ARBA00004123"/>
    </source>
</evidence>
<evidence type="ECO:0000259" key="22">
    <source>
        <dbReference type="PROSITE" id="PS50011"/>
    </source>
</evidence>
<feature type="binding site" evidence="20">
    <location>
        <position position="88"/>
    </location>
    <ligand>
        <name>ATP</name>
        <dbReference type="ChEBI" id="CHEBI:30616"/>
    </ligand>
</feature>
<keyword evidence="11" id="KW-0418">Kinase</keyword>
<dbReference type="EMBL" id="JAGEUA010000011">
    <property type="protein sequence ID" value="KAL0962097.1"/>
    <property type="molecule type" value="Genomic_DNA"/>
</dbReference>
<comment type="catalytic activity">
    <reaction evidence="15">
        <text>L-threonyl-[protein] + ATP = O-phospho-L-threonyl-[protein] + ADP + H(+)</text>
        <dbReference type="Rhea" id="RHEA:46608"/>
        <dbReference type="Rhea" id="RHEA-COMP:11060"/>
        <dbReference type="Rhea" id="RHEA-COMP:11605"/>
        <dbReference type="ChEBI" id="CHEBI:15378"/>
        <dbReference type="ChEBI" id="CHEBI:30013"/>
        <dbReference type="ChEBI" id="CHEBI:30616"/>
        <dbReference type="ChEBI" id="CHEBI:61977"/>
        <dbReference type="ChEBI" id="CHEBI:456216"/>
        <dbReference type="EC" id="2.7.11.1"/>
    </reaction>
</comment>
<dbReference type="InterPro" id="IPR000719">
    <property type="entry name" value="Prot_kinase_dom"/>
</dbReference>
<keyword evidence="10 20" id="KW-0547">Nucleotide-binding</keyword>
<evidence type="ECO:0000256" key="9">
    <source>
        <dbReference type="ARBA" id="ARBA00022723"/>
    </source>
</evidence>
<evidence type="ECO:0000256" key="19">
    <source>
        <dbReference type="ARBA" id="ARBA00077142"/>
    </source>
</evidence>
<feature type="compositionally biased region" description="Basic and acidic residues" evidence="21">
    <location>
        <begin position="610"/>
        <end position="630"/>
    </location>
</feature>
<dbReference type="GO" id="GO:0005524">
    <property type="term" value="F:ATP binding"/>
    <property type="evidence" value="ECO:0007669"/>
    <property type="project" value="UniProtKB-UniRule"/>
</dbReference>
<accession>A0ABD0WD22</accession>
<dbReference type="PROSITE" id="PS50011">
    <property type="entry name" value="PROTEIN_KINASE_DOM"/>
    <property type="match status" value="1"/>
</dbReference>
<evidence type="ECO:0000256" key="14">
    <source>
        <dbReference type="ARBA" id="ARBA00023242"/>
    </source>
</evidence>
<dbReference type="InterPro" id="IPR011009">
    <property type="entry name" value="Kinase-like_dom_sf"/>
</dbReference>
<keyword evidence="7" id="KW-0597">Phosphoprotein</keyword>
<evidence type="ECO:0000256" key="1">
    <source>
        <dbReference type="ARBA" id="ARBA00001946"/>
    </source>
</evidence>
<evidence type="ECO:0000256" key="11">
    <source>
        <dbReference type="ARBA" id="ARBA00022777"/>
    </source>
</evidence>
<dbReference type="EC" id="2.7.11.1" evidence="4"/>
<sequence length="877" mass="95129">MKSCGSIAANTTWFQFTSGKLIYDQNLQPTTSQPSISLPVSSCMAGLKRGHDGKIAGLYDLDKTLGRGHFAVVKLARHVFTGEKVAVKVIDKSRLDQVARAHLFQEVRCMKLVQHPNVVRLYEVIDTQTKLYLILELGDGGDMYDCIMKHDGGLPEEVAKRYFAQIVHAISYCHQLHVVHRDLKPENVVFFEKQGVVKLTDFGFSNKFQPGENLATSCGSLAYSAPEILLGDEYDAPAVDIWSLGVILFMLVCGHPPFQEANDSETLTMIMDCRYNVPAHISSGCRDLIGCMLQRDPKRRANLELIQSHDWLQGVDPSPATKLTTPLVSHRSLSEEEHGSIIQRMAMGGIADRDTVTEALESDQYNHITATYFLLAERILRERTEREQINHIWSSPSHKAQFRQSWPTRVDALQDMGDGFGGAPISLPGGPQSPARSAESLAHPGPRPKTLVDLTHRRLDNSMHTLTSEGDNTPSTGLNLPTVSCSREHQDSGLRLGVKPHSTTLRLGSVASPTSKPCSPSLFSLDEGEEDVDEEEGGSPHLPLPAQGVLRHIAPSSSLSSSSVSNRLASRKSAPVLNQIHEEEGDEEEGDEEEGDKEEGDEENGDEDDEKNKEGTADRRKKDYGLKPEQDLTSLDTSSLATVTKAATVAMVSPTSETSNDNDFEGQQKPDTARPCSAGVGGSRGVDSSSKCAIGRSIDGGNGGDSREKARESPSADGSGNGLGPGGRGSGKASGLVESLKLMSLCLSTQFHSLTGGVGGVMGRGLEHQERPVWRMCMGGSTGSLDKVSLLGGLSPRGTHHLQHHPLDPLSDPQFEAPSSGTLRLNELDLARENHRNLKNRVLQMPLSDKTVSVNIHRSPKEGLLCPPTPQSCCQVI</sequence>
<evidence type="ECO:0000256" key="17">
    <source>
        <dbReference type="ARBA" id="ARBA00054738"/>
    </source>
</evidence>
<keyword evidence="13" id="KW-0460">Magnesium</keyword>
<evidence type="ECO:0000256" key="8">
    <source>
        <dbReference type="ARBA" id="ARBA00022679"/>
    </source>
</evidence>
<keyword evidence="12 20" id="KW-0067">ATP-binding</keyword>
<dbReference type="GO" id="GO:0004674">
    <property type="term" value="F:protein serine/threonine kinase activity"/>
    <property type="evidence" value="ECO:0007669"/>
    <property type="project" value="UniProtKB-KW"/>
</dbReference>
<feature type="compositionally biased region" description="Low complexity" evidence="21">
    <location>
        <begin position="556"/>
        <end position="573"/>
    </location>
</feature>
<comment type="function">
    <text evidence="17">May play a role in hematopoietic cell proliferation or differentiation. Potential mediator of neuronal apoptosis.</text>
</comment>
<dbReference type="PROSITE" id="PS00107">
    <property type="entry name" value="PROTEIN_KINASE_ATP"/>
    <property type="match status" value="1"/>
</dbReference>
<feature type="compositionally biased region" description="Acidic residues" evidence="21">
    <location>
        <begin position="583"/>
        <end position="609"/>
    </location>
</feature>
<evidence type="ECO:0000256" key="15">
    <source>
        <dbReference type="ARBA" id="ARBA00047899"/>
    </source>
</evidence>
<feature type="region of interest" description="Disordered" evidence="21">
    <location>
        <begin position="415"/>
        <end position="451"/>
    </location>
</feature>
<keyword evidence="9" id="KW-0479">Metal-binding</keyword>
<gene>
    <name evidence="24" type="ORF">UPYG_G00335610</name>
</gene>
<protein>
    <recommendedName>
        <fullName evidence="18">SNF-related serine/threonine-protein kinase</fullName>
        <ecNumber evidence="4">2.7.11.1</ecNumber>
    </recommendedName>
    <alternativeName>
        <fullName evidence="19">SNF1-related kinase</fullName>
    </alternativeName>
</protein>
<dbReference type="AlphaFoldDB" id="A0ABD0WD22"/>
<evidence type="ECO:0000256" key="12">
    <source>
        <dbReference type="ARBA" id="ARBA00022840"/>
    </source>
</evidence>
<dbReference type="CDD" id="cd14339">
    <property type="entry name" value="UBA_SNRK"/>
    <property type="match status" value="1"/>
</dbReference>
<reference evidence="24 25" key="1">
    <citation type="submission" date="2024-06" db="EMBL/GenBank/DDBJ databases">
        <authorList>
            <person name="Pan Q."/>
            <person name="Wen M."/>
            <person name="Jouanno E."/>
            <person name="Zahm M."/>
            <person name="Klopp C."/>
            <person name="Cabau C."/>
            <person name="Louis A."/>
            <person name="Berthelot C."/>
            <person name="Parey E."/>
            <person name="Roest Crollius H."/>
            <person name="Montfort J."/>
            <person name="Robinson-Rechavi M."/>
            <person name="Bouchez O."/>
            <person name="Lampietro C."/>
            <person name="Lopez Roques C."/>
            <person name="Donnadieu C."/>
            <person name="Postlethwait J."/>
            <person name="Bobe J."/>
            <person name="Verreycken H."/>
            <person name="Guiguen Y."/>
        </authorList>
    </citation>
    <scope>NUCLEOTIDE SEQUENCE [LARGE SCALE GENOMIC DNA]</scope>
    <source>
        <strain evidence="24">Up_M1</strain>
        <tissue evidence="24">Testis</tissue>
    </source>
</reference>
<dbReference type="FunFam" id="1.10.510.10:FF:000166">
    <property type="entry name" value="SNF-related serine/threonine-protein kinase"/>
    <property type="match status" value="1"/>
</dbReference>
<feature type="compositionally biased region" description="Acidic residues" evidence="21">
    <location>
        <begin position="526"/>
        <end position="537"/>
    </location>
</feature>
<feature type="domain" description="UBA" evidence="23">
    <location>
        <begin position="334"/>
        <end position="377"/>
    </location>
</feature>
<evidence type="ECO:0000256" key="5">
    <source>
        <dbReference type="ARBA" id="ARBA00022481"/>
    </source>
</evidence>
<feature type="compositionally biased region" description="Polar residues" evidence="21">
    <location>
        <begin position="464"/>
        <end position="485"/>
    </location>
</feature>
<feature type="domain" description="Protein kinase" evidence="22">
    <location>
        <begin position="59"/>
        <end position="312"/>
    </location>
</feature>
<evidence type="ECO:0000256" key="4">
    <source>
        <dbReference type="ARBA" id="ARBA00012513"/>
    </source>
</evidence>
<keyword evidence="6" id="KW-0723">Serine/threonine-protein kinase</keyword>
<dbReference type="PANTHER" id="PTHR24346:SF90">
    <property type="entry name" value="SNF RELATED KINASE"/>
    <property type="match status" value="1"/>
</dbReference>
<dbReference type="PROSITE" id="PS50030">
    <property type="entry name" value="UBA"/>
    <property type="match status" value="1"/>
</dbReference>
<proteinExistence type="inferred from homology"/>
<name>A0ABD0WD22_UMBPY</name>
<evidence type="ECO:0000256" key="18">
    <source>
        <dbReference type="ARBA" id="ARBA00074971"/>
    </source>
</evidence>
<comment type="catalytic activity">
    <reaction evidence="16">
        <text>L-seryl-[protein] + ATP = O-phospho-L-seryl-[protein] + ADP + H(+)</text>
        <dbReference type="Rhea" id="RHEA:17989"/>
        <dbReference type="Rhea" id="RHEA-COMP:9863"/>
        <dbReference type="Rhea" id="RHEA-COMP:11604"/>
        <dbReference type="ChEBI" id="CHEBI:15378"/>
        <dbReference type="ChEBI" id="CHEBI:29999"/>
        <dbReference type="ChEBI" id="CHEBI:30616"/>
        <dbReference type="ChEBI" id="CHEBI:83421"/>
        <dbReference type="ChEBI" id="CHEBI:456216"/>
        <dbReference type="EC" id="2.7.11.1"/>
    </reaction>
</comment>
<dbReference type="Proteomes" id="UP001557470">
    <property type="component" value="Unassembled WGS sequence"/>
</dbReference>
<dbReference type="InterPro" id="IPR017441">
    <property type="entry name" value="Protein_kinase_ATP_BS"/>
</dbReference>
<dbReference type="PANTHER" id="PTHR24346">
    <property type="entry name" value="MAP/MICROTUBULE AFFINITY-REGULATING KINASE"/>
    <property type="match status" value="1"/>
</dbReference>
<keyword evidence="25" id="KW-1185">Reference proteome</keyword>
<evidence type="ECO:0000256" key="13">
    <source>
        <dbReference type="ARBA" id="ARBA00022842"/>
    </source>
</evidence>
<dbReference type="InterPro" id="IPR008271">
    <property type="entry name" value="Ser/Thr_kinase_AS"/>
</dbReference>
<dbReference type="CDD" id="cd14074">
    <property type="entry name" value="STKc_SNRK"/>
    <property type="match status" value="1"/>
</dbReference>
<evidence type="ECO:0000313" key="24">
    <source>
        <dbReference type="EMBL" id="KAL0962097.1"/>
    </source>
</evidence>
<feature type="compositionally biased region" description="Low complexity" evidence="21">
    <location>
        <begin position="637"/>
        <end position="653"/>
    </location>
</feature>
<dbReference type="FunFam" id="3.30.200.20:FF:000003">
    <property type="entry name" value="Non-specific serine/threonine protein kinase"/>
    <property type="match status" value="1"/>
</dbReference>
<dbReference type="GO" id="GO:0005634">
    <property type="term" value="C:nucleus"/>
    <property type="evidence" value="ECO:0007669"/>
    <property type="project" value="UniProtKB-SubCell"/>
</dbReference>
<comment type="cofactor">
    <cofactor evidence="1">
        <name>Mg(2+)</name>
        <dbReference type="ChEBI" id="CHEBI:18420"/>
    </cofactor>
</comment>
<comment type="caution">
    <text evidence="24">The sequence shown here is derived from an EMBL/GenBank/DDBJ whole genome shotgun (WGS) entry which is preliminary data.</text>
</comment>
<evidence type="ECO:0000256" key="21">
    <source>
        <dbReference type="SAM" id="MobiDB-lite"/>
    </source>
</evidence>
<feature type="compositionally biased region" description="Gly residues" evidence="21">
    <location>
        <begin position="719"/>
        <end position="732"/>
    </location>
</feature>
<evidence type="ECO:0000256" key="10">
    <source>
        <dbReference type="ARBA" id="ARBA00022741"/>
    </source>
</evidence>
<dbReference type="Gene3D" id="1.10.510.10">
    <property type="entry name" value="Transferase(Phosphotransferase) domain 1"/>
    <property type="match status" value="1"/>
</dbReference>
<dbReference type="SMART" id="SM00220">
    <property type="entry name" value="S_TKc"/>
    <property type="match status" value="1"/>
</dbReference>
<evidence type="ECO:0000313" key="25">
    <source>
        <dbReference type="Proteomes" id="UP001557470"/>
    </source>
</evidence>
<feature type="compositionally biased region" description="Polar residues" evidence="21">
    <location>
        <begin position="501"/>
        <end position="522"/>
    </location>
</feature>
<evidence type="ECO:0000256" key="20">
    <source>
        <dbReference type="PROSITE-ProRule" id="PRU10141"/>
    </source>
</evidence>
<evidence type="ECO:0000256" key="7">
    <source>
        <dbReference type="ARBA" id="ARBA00022553"/>
    </source>
</evidence>
<dbReference type="PROSITE" id="PS00108">
    <property type="entry name" value="PROTEIN_KINASE_ST"/>
    <property type="match status" value="1"/>
</dbReference>
<organism evidence="24 25">
    <name type="scientific">Umbra pygmaea</name>
    <name type="common">Eastern mudminnow</name>
    <dbReference type="NCBI Taxonomy" id="75934"/>
    <lineage>
        <taxon>Eukaryota</taxon>
        <taxon>Metazoa</taxon>
        <taxon>Chordata</taxon>
        <taxon>Craniata</taxon>
        <taxon>Vertebrata</taxon>
        <taxon>Euteleostomi</taxon>
        <taxon>Actinopterygii</taxon>
        <taxon>Neopterygii</taxon>
        <taxon>Teleostei</taxon>
        <taxon>Protacanthopterygii</taxon>
        <taxon>Esociformes</taxon>
        <taxon>Umbridae</taxon>
        <taxon>Umbra</taxon>
    </lineage>
</organism>
<evidence type="ECO:0000259" key="23">
    <source>
        <dbReference type="PROSITE" id="PS50030"/>
    </source>
</evidence>
<evidence type="ECO:0000256" key="16">
    <source>
        <dbReference type="ARBA" id="ARBA00048679"/>
    </source>
</evidence>
<keyword evidence="5" id="KW-0488">Methylation</keyword>
<dbReference type="InterPro" id="IPR015940">
    <property type="entry name" value="UBA"/>
</dbReference>